<evidence type="ECO:0000256" key="2">
    <source>
        <dbReference type="ARBA" id="ARBA00022448"/>
    </source>
</evidence>
<keyword evidence="7" id="KW-1185">Reference proteome</keyword>
<keyword evidence="2 4" id="KW-0813">Transport</keyword>
<evidence type="ECO:0000259" key="5">
    <source>
        <dbReference type="Pfam" id="PF12849"/>
    </source>
</evidence>
<organism evidence="6 7">
    <name type="scientific">Floridaenema flaviceps BLCC-F50</name>
    <dbReference type="NCBI Taxonomy" id="3153642"/>
    <lineage>
        <taxon>Bacteria</taxon>
        <taxon>Bacillati</taxon>
        <taxon>Cyanobacteriota</taxon>
        <taxon>Cyanophyceae</taxon>
        <taxon>Oscillatoriophycideae</taxon>
        <taxon>Aerosakkonematales</taxon>
        <taxon>Aerosakkonemataceae</taxon>
        <taxon>Floridanema</taxon>
        <taxon>Floridanema flaviceps</taxon>
    </lineage>
</organism>
<sequence>MAYVATIFNRYQTLLNQTQMKIKAIDNWQKKLTATLTITTISLTTNAAWAQLLRGAGDSFAEPLYQRYSKEYEQQTGEKFKYSIIGSGGGIRLFVNKSIDFGGSSLIPTPIEKNQMEDGLLMVPTGGGALAIVYNLPGVKREVRLSREQLVKVFTGKITNWQQINSSLPNQKIQVVVCSGNCATSFILTKYLNKITGGKVLASRNPDWGFNVFSAFPTDSGIAGEISRVDGTIGYVQSNFALANNLSIASIENQKGRYVQPTLAETKKALANVKFNDDFTTEDIKDPEDGYPLVSLTWLLVYRRYLNPDMLKAIQNLLNWILIKGQTFNEQLEYTKVPEDVAKKAIEAVNNELKIRPY</sequence>
<comment type="similarity">
    <text evidence="1 4">Belongs to the PstS family.</text>
</comment>
<dbReference type="InterPro" id="IPR024370">
    <property type="entry name" value="PBP_domain"/>
</dbReference>
<evidence type="ECO:0000256" key="3">
    <source>
        <dbReference type="ARBA" id="ARBA00022592"/>
    </source>
</evidence>
<dbReference type="EMBL" id="JBHFNR010000089">
    <property type="protein sequence ID" value="MFB2893879.1"/>
    <property type="molecule type" value="Genomic_DNA"/>
</dbReference>
<keyword evidence="3 4" id="KW-0592">Phosphate transport</keyword>
<accession>A0ABV4XQE6</accession>
<gene>
    <name evidence="6" type="ORF">ACE1CI_13290</name>
</gene>
<dbReference type="PIRSF" id="PIRSF002756">
    <property type="entry name" value="PstS"/>
    <property type="match status" value="1"/>
</dbReference>
<dbReference type="PANTHER" id="PTHR42996:SF1">
    <property type="entry name" value="PHOSPHATE-BINDING PROTEIN PSTS"/>
    <property type="match status" value="1"/>
</dbReference>
<evidence type="ECO:0000256" key="1">
    <source>
        <dbReference type="ARBA" id="ARBA00008725"/>
    </source>
</evidence>
<proteinExistence type="inferred from homology"/>
<evidence type="ECO:0000313" key="7">
    <source>
        <dbReference type="Proteomes" id="UP001576784"/>
    </source>
</evidence>
<dbReference type="Proteomes" id="UP001576784">
    <property type="component" value="Unassembled WGS sequence"/>
</dbReference>
<dbReference type="PANTHER" id="PTHR42996">
    <property type="entry name" value="PHOSPHATE-BINDING PROTEIN PSTS"/>
    <property type="match status" value="1"/>
</dbReference>
<dbReference type="Pfam" id="PF12849">
    <property type="entry name" value="PBP_like_2"/>
    <property type="match status" value="1"/>
</dbReference>
<protein>
    <recommendedName>
        <fullName evidence="4">Phosphate-binding protein</fullName>
    </recommendedName>
</protein>
<feature type="domain" description="PBP" evidence="5">
    <location>
        <begin position="52"/>
        <end position="321"/>
    </location>
</feature>
<dbReference type="SUPFAM" id="SSF53850">
    <property type="entry name" value="Periplasmic binding protein-like II"/>
    <property type="match status" value="1"/>
</dbReference>
<evidence type="ECO:0000256" key="4">
    <source>
        <dbReference type="PIRNR" id="PIRNR002756"/>
    </source>
</evidence>
<dbReference type="CDD" id="cd13565">
    <property type="entry name" value="PBP2_PstS"/>
    <property type="match status" value="1"/>
</dbReference>
<reference evidence="6 7" key="1">
    <citation type="submission" date="2024-09" db="EMBL/GenBank/DDBJ databases">
        <title>Floridaenema gen nov. (Aerosakkonemataceae, Aerosakkonematales ord. nov., Cyanobacteria) from benthic tropical and subtropical fresh waters, with the description of four new species.</title>
        <authorList>
            <person name="Moretto J.A."/>
            <person name="Berthold D.E."/>
            <person name="Lefler F.W."/>
            <person name="Huang I.-S."/>
            <person name="Laughinghouse H. IV."/>
        </authorList>
    </citation>
    <scope>NUCLEOTIDE SEQUENCE [LARGE SCALE GENOMIC DNA]</scope>
    <source>
        <strain evidence="6 7">BLCC-F50</strain>
    </source>
</reference>
<comment type="caution">
    <text evidence="6">The sequence shown here is derived from an EMBL/GenBank/DDBJ whole genome shotgun (WGS) entry which is preliminary data.</text>
</comment>
<dbReference type="InterPro" id="IPR005673">
    <property type="entry name" value="ABC_phos-bd_PstS"/>
</dbReference>
<evidence type="ECO:0000313" key="6">
    <source>
        <dbReference type="EMBL" id="MFB2893879.1"/>
    </source>
</evidence>
<dbReference type="RefSeq" id="WP_413263531.1">
    <property type="nucleotide sequence ID" value="NZ_JBHFNR010000089.1"/>
</dbReference>
<dbReference type="InterPro" id="IPR050962">
    <property type="entry name" value="Phosphate-bind_PstS"/>
</dbReference>
<name>A0ABV4XQE6_9CYAN</name>
<dbReference type="Gene3D" id="3.40.190.10">
    <property type="entry name" value="Periplasmic binding protein-like II"/>
    <property type="match status" value="2"/>
</dbReference>